<dbReference type="AlphaFoldDB" id="A0A516KF34"/>
<reference evidence="1 2" key="1">
    <citation type="submission" date="2019-07" db="EMBL/GenBank/DDBJ databases">
        <authorList>
            <person name="Li J."/>
        </authorList>
    </citation>
    <scope>NUCLEOTIDE SEQUENCE [LARGE SCALE GENOMIC DNA]</scope>
    <source>
        <strain evidence="1 2">TKL69</strain>
    </source>
</reference>
<keyword evidence="2" id="KW-1185">Reference proteome</keyword>
<dbReference type="KEGG" id="aqt:FN924_07385"/>
<gene>
    <name evidence="1" type="ORF">FN924_07385</name>
</gene>
<evidence type="ECO:0000313" key="1">
    <source>
        <dbReference type="EMBL" id="QDP40004.1"/>
    </source>
</evidence>
<sequence length="63" mass="7485">MKELVGTCSICQQDVFCEDGFFNGIHEDGKIICFTCYEKNKLYGGNRDEKEKRYCGYLFHRRF</sequence>
<dbReference type="EMBL" id="CP041666">
    <property type="protein sequence ID" value="QDP40004.1"/>
    <property type="molecule type" value="Genomic_DNA"/>
</dbReference>
<protein>
    <submittedName>
        <fullName evidence="1">Uncharacterized protein</fullName>
    </submittedName>
</protein>
<name>A0A516KF34_9BACI</name>
<proteinExistence type="predicted"/>
<organism evidence="1 2">
    <name type="scientific">Radiobacillus deserti</name>
    <dbReference type="NCBI Taxonomy" id="2594883"/>
    <lineage>
        <taxon>Bacteria</taxon>
        <taxon>Bacillati</taxon>
        <taxon>Bacillota</taxon>
        <taxon>Bacilli</taxon>
        <taxon>Bacillales</taxon>
        <taxon>Bacillaceae</taxon>
        <taxon>Radiobacillus</taxon>
    </lineage>
</organism>
<evidence type="ECO:0000313" key="2">
    <source>
        <dbReference type="Proteomes" id="UP000315215"/>
    </source>
</evidence>
<dbReference type="Proteomes" id="UP000315215">
    <property type="component" value="Chromosome"/>
</dbReference>
<accession>A0A516KF34</accession>